<evidence type="ECO:0000256" key="2">
    <source>
        <dbReference type="ARBA" id="ARBA00022777"/>
    </source>
</evidence>
<gene>
    <name evidence="7" type="ORF">GCM10023336_02250</name>
</gene>
<evidence type="ECO:0000256" key="1">
    <source>
        <dbReference type="ARBA" id="ARBA00022679"/>
    </source>
</evidence>
<dbReference type="Gene3D" id="1.20.5.1930">
    <property type="match status" value="1"/>
</dbReference>
<evidence type="ECO:0000259" key="6">
    <source>
        <dbReference type="SMART" id="SM00387"/>
    </source>
</evidence>
<dbReference type="SMART" id="SM00065">
    <property type="entry name" value="GAF"/>
    <property type="match status" value="2"/>
</dbReference>
<dbReference type="InterPro" id="IPR011712">
    <property type="entry name" value="Sig_transdc_His_kin_sub3_dim/P"/>
</dbReference>
<comment type="caution">
    <text evidence="7">The sequence shown here is derived from an EMBL/GenBank/DDBJ whole genome shotgun (WGS) entry which is preliminary data.</text>
</comment>
<dbReference type="GO" id="GO:0016301">
    <property type="term" value="F:kinase activity"/>
    <property type="evidence" value="ECO:0007669"/>
    <property type="project" value="UniProtKB-KW"/>
</dbReference>
<dbReference type="SUPFAM" id="SSF55874">
    <property type="entry name" value="ATPase domain of HSP90 chaperone/DNA topoisomerase II/histidine kinase"/>
    <property type="match status" value="1"/>
</dbReference>
<organism evidence="7 8">
    <name type="scientific">Streptomyces similanensis</name>
    <dbReference type="NCBI Taxonomy" id="1274988"/>
    <lineage>
        <taxon>Bacteria</taxon>
        <taxon>Bacillati</taxon>
        <taxon>Actinomycetota</taxon>
        <taxon>Actinomycetes</taxon>
        <taxon>Kitasatosporales</taxon>
        <taxon>Streptomycetaceae</taxon>
        <taxon>Streptomyces</taxon>
    </lineage>
</organism>
<dbReference type="Pfam" id="PF13185">
    <property type="entry name" value="GAF_2"/>
    <property type="match status" value="2"/>
</dbReference>
<dbReference type="Pfam" id="PF02518">
    <property type="entry name" value="HATPase_c"/>
    <property type="match status" value="1"/>
</dbReference>
<dbReference type="InterPro" id="IPR029016">
    <property type="entry name" value="GAF-like_dom_sf"/>
</dbReference>
<evidence type="ECO:0000313" key="8">
    <source>
        <dbReference type="Proteomes" id="UP001500124"/>
    </source>
</evidence>
<dbReference type="InterPro" id="IPR036890">
    <property type="entry name" value="HATPase_C_sf"/>
</dbReference>
<accession>A0ABP9JTI6</accession>
<proteinExistence type="predicted"/>
<dbReference type="Gene3D" id="3.30.565.10">
    <property type="entry name" value="Histidine kinase-like ATPase, C-terminal domain"/>
    <property type="match status" value="1"/>
</dbReference>
<feature type="region of interest" description="Disordered" evidence="4">
    <location>
        <begin position="556"/>
        <end position="576"/>
    </location>
</feature>
<dbReference type="PANTHER" id="PTHR24421:SF56">
    <property type="entry name" value="OXYGEN SENSOR HISTIDINE KINASE RESPONSE REGULATOR DOST"/>
    <property type="match status" value="1"/>
</dbReference>
<dbReference type="Proteomes" id="UP001500124">
    <property type="component" value="Unassembled WGS sequence"/>
</dbReference>
<feature type="domain" description="GAF" evidence="5">
    <location>
        <begin position="53"/>
        <end position="201"/>
    </location>
</feature>
<evidence type="ECO:0000256" key="4">
    <source>
        <dbReference type="SAM" id="MobiDB-lite"/>
    </source>
</evidence>
<sequence>MGSSGEAARVRLPQLRLDELLEELQARLDAARGTRDRVHSLLEAVLSVGRELDLEQVLHSIVEAAATLVDAEYAALGVIGPDGRRLSAFHTIGVGEEQIARIGPYPEGHGILGELIRHPEPLRLGKLSEHPSSYGFPAHHPPMSTFLGVPIRVREQVFGNLYLTEKRGGAEFDEEDESVLSTLAVAAGVAIDNARLYEESRLRERWLRANAEITRSLMSGAAQTDVLKLIAERAREITGAALAAMSTPVRGTDTLTVDVAIGQQAEAHRGLVLSVEGTLTGKAFADGAPVRSPDVAHDERVSAGPPRFTGLGPAVAVPIGAGDHIRGVVLLAREAGATDFSDKELEPLKSFAGQAALAMELAERRQDAEQIALLEDRDRIARDLHDLAIQRLFATGMTLQSAGRFIDHEGAKERVLRAVDDLDETIKIIRSTIFGLRTRDDETAPGLRARIVRVVGEVAPVLGFAPSLRMEGLLDTHVTRETADHVVAVLSEALTNVARHARAGRADVALETDGRTVRLTVTDNGVGIPAGGRRSGLANMAERARQLGGDLEWTTPEGGGTTLSWHAPVGGGPQSA</sequence>
<protein>
    <submittedName>
        <fullName evidence="7">Two-component system sensor histidine kinase</fullName>
    </submittedName>
</protein>
<evidence type="ECO:0000256" key="3">
    <source>
        <dbReference type="ARBA" id="ARBA00023012"/>
    </source>
</evidence>
<keyword evidence="1" id="KW-0808">Transferase</keyword>
<dbReference type="EMBL" id="BAABKC010000002">
    <property type="protein sequence ID" value="GAA5041783.1"/>
    <property type="molecule type" value="Genomic_DNA"/>
</dbReference>
<keyword evidence="8" id="KW-1185">Reference proteome</keyword>
<dbReference type="Gene3D" id="3.30.450.40">
    <property type="match status" value="2"/>
</dbReference>
<keyword evidence="2 7" id="KW-0418">Kinase</keyword>
<dbReference type="SUPFAM" id="SSF55781">
    <property type="entry name" value="GAF domain-like"/>
    <property type="match status" value="2"/>
</dbReference>
<feature type="domain" description="Histidine kinase/HSP90-like ATPase" evidence="6">
    <location>
        <begin position="481"/>
        <end position="571"/>
    </location>
</feature>
<dbReference type="InterPro" id="IPR050482">
    <property type="entry name" value="Sensor_HK_TwoCompSys"/>
</dbReference>
<evidence type="ECO:0000259" key="5">
    <source>
        <dbReference type="SMART" id="SM00065"/>
    </source>
</evidence>
<name>A0ABP9JTI6_9ACTN</name>
<keyword evidence="3" id="KW-0902">Two-component regulatory system</keyword>
<dbReference type="RefSeq" id="WP_345666600.1">
    <property type="nucleotide sequence ID" value="NZ_BAABKC010000002.1"/>
</dbReference>
<dbReference type="InterPro" id="IPR003018">
    <property type="entry name" value="GAF"/>
</dbReference>
<dbReference type="CDD" id="cd16917">
    <property type="entry name" value="HATPase_UhpB-NarQ-NarX-like"/>
    <property type="match status" value="1"/>
</dbReference>
<feature type="domain" description="GAF" evidence="5">
    <location>
        <begin position="222"/>
        <end position="369"/>
    </location>
</feature>
<reference evidence="8" key="1">
    <citation type="journal article" date="2019" name="Int. J. Syst. Evol. Microbiol.">
        <title>The Global Catalogue of Microorganisms (GCM) 10K type strain sequencing project: providing services to taxonomists for standard genome sequencing and annotation.</title>
        <authorList>
            <consortium name="The Broad Institute Genomics Platform"/>
            <consortium name="The Broad Institute Genome Sequencing Center for Infectious Disease"/>
            <person name="Wu L."/>
            <person name="Ma J."/>
        </authorList>
    </citation>
    <scope>NUCLEOTIDE SEQUENCE [LARGE SCALE GENOMIC DNA]</scope>
    <source>
        <strain evidence="8">JCM 18410</strain>
    </source>
</reference>
<dbReference type="PANTHER" id="PTHR24421">
    <property type="entry name" value="NITRATE/NITRITE SENSOR PROTEIN NARX-RELATED"/>
    <property type="match status" value="1"/>
</dbReference>
<dbReference type="Pfam" id="PF07730">
    <property type="entry name" value="HisKA_3"/>
    <property type="match status" value="1"/>
</dbReference>
<dbReference type="SMART" id="SM00387">
    <property type="entry name" value="HATPase_c"/>
    <property type="match status" value="1"/>
</dbReference>
<evidence type="ECO:0000313" key="7">
    <source>
        <dbReference type="EMBL" id="GAA5041783.1"/>
    </source>
</evidence>
<dbReference type="InterPro" id="IPR003594">
    <property type="entry name" value="HATPase_dom"/>
</dbReference>